<dbReference type="Proteomes" id="UP000663864">
    <property type="component" value="Unassembled WGS sequence"/>
</dbReference>
<reference evidence="3" key="1">
    <citation type="submission" date="2021-02" db="EMBL/GenBank/DDBJ databases">
        <authorList>
            <person name="Nowell W R."/>
        </authorList>
    </citation>
    <scope>NUCLEOTIDE SEQUENCE</scope>
</reference>
<dbReference type="Proteomes" id="UP000663836">
    <property type="component" value="Unassembled WGS sequence"/>
</dbReference>
<sequence>MEVKKTASQLLQEVVQKHAQEKIPYQLKIASLETEIKLLREKLGDIEELLNNNQQSTSLFNMVYGIDPVLIGIALLVIMHYWK</sequence>
<comment type="caution">
    <text evidence="3">The sequence shown here is derived from an EMBL/GenBank/DDBJ whole genome shotgun (WGS) entry which is preliminary data.</text>
</comment>
<keyword evidence="1" id="KW-0175">Coiled coil</keyword>
<gene>
    <name evidence="4" type="ORF">JBS370_LOCUS35378</name>
    <name evidence="3" type="ORF">ZHD862_LOCUS23185</name>
</gene>
<keyword evidence="2" id="KW-0812">Transmembrane</keyword>
<evidence type="ECO:0000256" key="2">
    <source>
        <dbReference type="SAM" id="Phobius"/>
    </source>
</evidence>
<dbReference type="EMBL" id="CAJOBD010012251">
    <property type="protein sequence ID" value="CAF4178365.1"/>
    <property type="molecule type" value="Genomic_DNA"/>
</dbReference>
<evidence type="ECO:0000313" key="3">
    <source>
        <dbReference type="EMBL" id="CAF1207428.1"/>
    </source>
</evidence>
<keyword evidence="2" id="KW-1133">Transmembrane helix</keyword>
<protein>
    <submittedName>
        <fullName evidence="3">Uncharacterized protein</fullName>
    </submittedName>
</protein>
<feature type="coiled-coil region" evidence="1">
    <location>
        <begin position="29"/>
        <end position="56"/>
    </location>
</feature>
<dbReference type="EMBL" id="CAJNOT010001490">
    <property type="protein sequence ID" value="CAF1207428.1"/>
    <property type="molecule type" value="Genomic_DNA"/>
</dbReference>
<dbReference type="AlphaFoldDB" id="A0A814WXB7"/>
<evidence type="ECO:0000313" key="5">
    <source>
        <dbReference type="Proteomes" id="UP000663864"/>
    </source>
</evidence>
<keyword evidence="2" id="KW-0472">Membrane</keyword>
<proteinExistence type="predicted"/>
<accession>A0A814WXB7</accession>
<organism evidence="3 5">
    <name type="scientific">Rotaria sordida</name>
    <dbReference type="NCBI Taxonomy" id="392033"/>
    <lineage>
        <taxon>Eukaryota</taxon>
        <taxon>Metazoa</taxon>
        <taxon>Spiralia</taxon>
        <taxon>Gnathifera</taxon>
        <taxon>Rotifera</taxon>
        <taxon>Eurotatoria</taxon>
        <taxon>Bdelloidea</taxon>
        <taxon>Philodinida</taxon>
        <taxon>Philodinidae</taxon>
        <taxon>Rotaria</taxon>
    </lineage>
</organism>
<evidence type="ECO:0000256" key="1">
    <source>
        <dbReference type="SAM" id="Coils"/>
    </source>
</evidence>
<evidence type="ECO:0000313" key="4">
    <source>
        <dbReference type="EMBL" id="CAF4178365.1"/>
    </source>
</evidence>
<feature type="transmembrane region" description="Helical" evidence="2">
    <location>
        <begin position="62"/>
        <end position="82"/>
    </location>
</feature>
<name>A0A814WXB7_9BILA</name>